<dbReference type="GO" id="GO:0008934">
    <property type="term" value="F:inositol monophosphate 1-phosphatase activity"/>
    <property type="evidence" value="ECO:0007669"/>
    <property type="project" value="TreeGrafter"/>
</dbReference>
<dbReference type="InterPro" id="IPR000760">
    <property type="entry name" value="Inositol_monophosphatase-like"/>
</dbReference>
<accession>A0A5S9IK45</accession>
<dbReference type="SUPFAM" id="SSF56655">
    <property type="entry name" value="Carbohydrate phosphatase"/>
    <property type="match status" value="1"/>
</dbReference>
<reference evidence="2 3" key="1">
    <citation type="submission" date="2019-08" db="EMBL/GenBank/DDBJ databases">
        <title>Complete genome sequence of Candidatus Uab amorphum.</title>
        <authorList>
            <person name="Shiratori T."/>
            <person name="Suzuki S."/>
            <person name="Kakizawa Y."/>
            <person name="Ishida K."/>
        </authorList>
    </citation>
    <scope>NUCLEOTIDE SEQUENCE [LARGE SCALE GENOMIC DNA]</scope>
    <source>
        <strain evidence="2 3">SRT547</strain>
    </source>
</reference>
<feature type="binding site" evidence="1">
    <location>
        <position position="95"/>
    </location>
    <ligand>
        <name>Mg(2+)</name>
        <dbReference type="ChEBI" id="CHEBI:18420"/>
        <label>1</label>
        <note>catalytic</note>
    </ligand>
</feature>
<dbReference type="KEGG" id="uam:UABAM_00408"/>
<dbReference type="EMBL" id="AP019860">
    <property type="protein sequence ID" value="BBM82065.1"/>
    <property type="molecule type" value="Genomic_DNA"/>
</dbReference>
<evidence type="ECO:0000256" key="1">
    <source>
        <dbReference type="PIRSR" id="PIRSR600760-2"/>
    </source>
</evidence>
<feature type="binding site" evidence="1">
    <location>
        <position position="98"/>
    </location>
    <ligand>
        <name>Mg(2+)</name>
        <dbReference type="ChEBI" id="CHEBI:18420"/>
        <label>1</label>
        <note>catalytic</note>
    </ligand>
</feature>
<feature type="binding site" evidence="1">
    <location>
        <position position="97"/>
    </location>
    <ligand>
        <name>Mg(2+)</name>
        <dbReference type="ChEBI" id="CHEBI:18420"/>
        <label>1</label>
        <note>catalytic</note>
    </ligand>
</feature>
<dbReference type="Gene3D" id="3.40.190.80">
    <property type="match status" value="1"/>
</dbReference>
<dbReference type="GO" id="GO:0006020">
    <property type="term" value="P:inositol metabolic process"/>
    <property type="evidence" value="ECO:0007669"/>
    <property type="project" value="TreeGrafter"/>
</dbReference>
<proteinExistence type="predicted"/>
<protein>
    <submittedName>
        <fullName evidence="2">Inositol monophosphatase</fullName>
    </submittedName>
</protein>
<dbReference type="PANTHER" id="PTHR20854">
    <property type="entry name" value="INOSITOL MONOPHOSPHATASE"/>
    <property type="match status" value="1"/>
</dbReference>
<keyword evidence="3" id="KW-1185">Reference proteome</keyword>
<organism evidence="2 3">
    <name type="scientific">Uabimicrobium amorphum</name>
    <dbReference type="NCBI Taxonomy" id="2596890"/>
    <lineage>
        <taxon>Bacteria</taxon>
        <taxon>Pseudomonadati</taxon>
        <taxon>Planctomycetota</taxon>
        <taxon>Candidatus Uabimicrobiia</taxon>
        <taxon>Candidatus Uabimicrobiales</taxon>
        <taxon>Candidatus Uabimicrobiaceae</taxon>
        <taxon>Candidatus Uabimicrobium</taxon>
    </lineage>
</organism>
<evidence type="ECO:0000313" key="2">
    <source>
        <dbReference type="EMBL" id="BBM82065.1"/>
    </source>
</evidence>
<dbReference type="PRINTS" id="PR00377">
    <property type="entry name" value="IMPHPHTASES"/>
</dbReference>
<keyword evidence="1" id="KW-0479">Metal-binding</keyword>
<dbReference type="Pfam" id="PF00459">
    <property type="entry name" value="Inositol_P"/>
    <property type="match status" value="1"/>
</dbReference>
<evidence type="ECO:0000313" key="3">
    <source>
        <dbReference type="Proteomes" id="UP000326354"/>
    </source>
</evidence>
<dbReference type="RefSeq" id="WP_151966321.1">
    <property type="nucleotide sequence ID" value="NZ_AP019860.1"/>
</dbReference>
<feature type="binding site" evidence="1">
    <location>
        <position position="77"/>
    </location>
    <ligand>
        <name>Mg(2+)</name>
        <dbReference type="ChEBI" id="CHEBI:18420"/>
        <label>1</label>
        <note>catalytic</note>
    </ligand>
</feature>
<comment type="cofactor">
    <cofactor evidence="1">
        <name>Mg(2+)</name>
        <dbReference type="ChEBI" id="CHEBI:18420"/>
    </cofactor>
</comment>
<gene>
    <name evidence="2" type="ORF">UABAM_00408</name>
</gene>
<dbReference type="GO" id="GO:0046872">
    <property type="term" value="F:metal ion binding"/>
    <property type="evidence" value="ECO:0007669"/>
    <property type="project" value="UniProtKB-KW"/>
</dbReference>
<dbReference type="Gene3D" id="3.30.540.10">
    <property type="entry name" value="Fructose-1,6-Bisphosphatase, subunit A, domain 1"/>
    <property type="match status" value="1"/>
</dbReference>
<dbReference type="GO" id="GO:0007165">
    <property type="term" value="P:signal transduction"/>
    <property type="evidence" value="ECO:0007669"/>
    <property type="project" value="TreeGrafter"/>
</dbReference>
<dbReference type="OrthoDB" id="9772456at2"/>
<dbReference type="Proteomes" id="UP000326354">
    <property type="component" value="Chromosome"/>
</dbReference>
<sequence length="261" mass="29344">MDTRTLKTLAKIAIDAAIQAGVMIQKYADRDIVVKEKDSGHSRASQIVTEVDFLSQEIILQLIQPTCKKYNLGLLIEESDDDLSRFQKDYFWCIDPLDGTLPFVEKRRGYAVAIALVSRESTPYLGVIYDPPSSTLYHAIKDVGSFRNNEFWKWKPTYNGTYQQIDRGGAVMNACWVLENAPACFVKKPKPQQGGGCLWDYAATACLFNEMSAFVGDSYGKPLDLNSRASLYMNKKGVVYASHREIAQRHISSITTDNLTM</sequence>
<keyword evidence="1" id="KW-0460">Magnesium</keyword>
<dbReference type="PANTHER" id="PTHR20854:SF4">
    <property type="entry name" value="INOSITOL-1-MONOPHOSPHATASE-RELATED"/>
    <property type="match status" value="1"/>
</dbReference>
<name>A0A5S9IK45_UABAM</name>
<dbReference type="AlphaFoldDB" id="A0A5S9IK45"/>